<evidence type="ECO:0000313" key="1">
    <source>
        <dbReference type="Proteomes" id="UP000887564"/>
    </source>
</evidence>
<dbReference type="WBParaSite" id="PEQ_0001147701-mRNA-1">
    <property type="protein sequence ID" value="PEQ_0001147701-mRNA-1"/>
    <property type="gene ID" value="PEQ_0001147701"/>
</dbReference>
<keyword evidence="1" id="KW-1185">Reference proteome</keyword>
<sequence>MDLDFTAGRAIAFHWTHRIRIFYEMANRKRLAFQATHHRCHRAYRIRS</sequence>
<accession>A0A914RZC2</accession>
<organism evidence="1 2">
    <name type="scientific">Parascaris equorum</name>
    <name type="common">Equine roundworm</name>
    <dbReference type="NCBI Taxonomy" id="6256"/>
    <lineage>
        <taxon>Eukaryota</taxon>
        <taxon>Metazoa</taxon>
        <taxon>Ecdysozoa</taxon>
        <taxon>Nematoda</taxon>
        <taxon>Chromadorea</taxon>
        <taxon>Rhabditida</taxon>
        <taxon>Spirurina</taxon>
        <taxon>Ascaridomorpha</taxon>
        <taxon>Ascaridoidea</taxon>
        <taxon>Ascarididae</taxon>
        <taxon>Parascaris</taxon>
    </lineage>
</organism>
<dbReference type="Proteomes" id="UP000887564">
    <property type="component" value="Unplaced"/>
</dbReference>
<dbReference type="AlphaFoldDB" id="A0A914RZC2"/>
<evidence type="ECO:0000313" key="2">
    <source>
        <dbReference type="WBParaSite" id="PEQ_0001147701-mRNA-1"/>
    </source>
</evidence>
<reference evidence="2" key="1">
    <citation type="submission" date="2022-11" db="UniProtKB">
        <authorList>
            <consortium name="WormBaseParasite"/>
        </authorList>
    </citation>
    <scope>IDENTIFICATION</scope>
</reference>
<proteinExistence type="predicted"/>
<name>A0A914RZC2_PAREQ</name>
<protein>
    <submittedName>
        <fullName evidence="2">Uncharacterized protein</fullName>
    </submittedName>
</protein>